<sequence length="120" mass="12474">MSALTEVGLDLGGFARPRVPVMGEQAAPGLLIVPAVNAEYRYSGGWWLVHAESGRVLTAVPTCVHCARTGAGLLAGHDWTRPVLVLTADPAVQATVTGARFVALVRGCASAYTCEIPEGC</sequence>
<reference evidence="2" key="1">
    <citation type="journal article" date="2019" name="Int. J. Syst. Evol. Microbiol.">
        <title>The Global Catalogue of Microorganisms (GCM) 10K type strain sequencing project: providing services to taxonomists for standard genome sequencing and annotation.</title>
        <authorList>
            <consortium name="The Broad Institute Genomics Platform"/>
            <consortium name="The Broad Institute Genome Sequencing Center for Infectious Disease"/>
            <person name="Wu L."/>
            <person name="Ma J."/>
        </authorList>
    </citation>
    <scope>NUCLEOTIDE SEQUENCE [LARGE SCALE GENOMIC DNA]</scope>
    <source>
        <strain evidence="2">CGMCC 1.9106</strain>
    </source>
</reference>
<evidence type="ECO:0000313" key="2">
    <source>
        <dbReference type="Proteomes" id="UP001596392"/>
    </source>
</evidence>
<dbReference type="EMBL" id="JBHTAC010000033">
    <property type="protein sequence ID" value="MFC7246051.1"/>
    <property type="molecule type" value="Genomic_DNA"/>
</dbReference>
<gene>
    <name evidence="1" type="ORF">ACFQO7_26540</name>
</gene>
<name>A0ABW2H5Z5_9ACTN</name>
<keyword evidence="2" id="KW-1185">Reference proteome</keyword>
<proteinExistence type="predicted"/>
<protein>
    <submittedName>
        <fullName evidence="1">Uncharacterized protein</fullName>
    </submittedName>
</protein>
<organism evidence="1 2">
    <name type="scientific">Catellatospora aurea</name>
    <dbReference type="NCBI Taxonomy" id="1337874"/>
    <lineage>
        <taxon>Bacteria</taxon>
        <taxon>Bacillati</taxon>
        <taxon>Actinomycetota</taxon>
        <taxon>Actinomycetes</taxon>
        <taxon>Micromonosporales</taxon>
        <taxon>Micromonosporaceae</taxon>
        <taxon>Catellatospora</taxon>
    </lineage>
</organism>
<accession>A0ABW2H5Z5</accession>
<comment type="caution">
    <text evidence="1">The sequence shown here is derived from an EMBL/GenBank/DDBJ whole genome shotgun (WGS) entry which is preliminary data.</text>
</comment>
<evidence type="ECO:0000313" key="1">
    <source>
        <dbReference type="EMBL" id="MFC7246051.1"/>
    </source>
</evidence>
<dbReference type="RefSeq" id="WP_376808920.1">
    <property type="nucleotide sequence ID" value="NZ_JBHTAC010000033.1"/>
</dbReference>
<dbReference type="Proteomes" id="UP001596392">
    <property type="component" value="Unassembled WGS sequence"/>
</dbReference>